<organism evidence="3 4">
    <name type="scientific">Petrolisthes cinctipes</name>
    <name type="common">Flat porcelain crab</name>
    <dbReference type="NCBI Taxonomy" id="88211"/>
    <lineage>
        <taxon>Eukaryota</taxon>
        <taxon>Metazoa</taxon>
        <taxon>Ecdysozoa</taxon>
        <taxon>Arthropoda</taxon>
        <taxon>Crustacea</taxon>
        <taxon>Multicrustacea</taxon>
        <taxon>Malacostraca</taxon>
        <taxon>Eumalacostraca</taxon>
        <taxon>Eucarida</taxon>
        <taxon>Decapoda</taxon>
        <taxon>Pleocyemata</taxon>
        <taxon>Anomura</taxon>
        <taxon>Galatheoidea</taxon>
        <taxon>Porcellanidae</taxon>
        <taxon>Petrolisthes</taxon>
    </lineage>
</organism>
<comment type="caution">
    <text evidence="3">The sequence shown here is derived from an EMBL/GenBank/DDBJ whole genome shotgun (WGS) entry which is preliminary data.</text>
</comment>
<dbReference type="InterPro" id="IPR039195">
    <property type="entry name" value="ANKRD40"/>
</dbReference>
<evidence type="ECO:0000313" key="4">
    <source>
        <dbReference type="Proteomes" id="UP001286313"/>
    </source>
</evidence>
<name>A0AAE1K310_PETCI</name>
<gene>
    <name evidence="3" type="ORF">Pcinc_031166</name>
</gene>
<evidence type="ECO:0008006" key="5">
    <source>
        <dbReference type="Google" id="ProtNLM"/>
    </source>
</evidence>
<dbReference type="AlphaFoldDB" id="A0AAE1K310"/>
<dbReference type="PROSITE" id="PS50088">
    <property type="entry name" value="ANK_REPEAT"/>
    <property type="match status" value="1"/>
</dbReference>
<keyword evidence="1" id="KW-0040">ANK repeat</keyword>
<evidence type="ECO:0000256" key="1">
    <source>
        <dbReference type="PROSITE-ProRule" id="PRU00023"/>
    </source>
</evidence>
<feature type="compositionally biased region" description="Acidic residues" evidence="2">
    <location>
        <begin position="94"/>
        <end position="103"/>
    </location>
</feature>
<feature type="repeat" description="ANK" evidence="1">
    <location>
        <begin position="40"/>
        <end position="72"/>
    </location>
</feature>
<feature type="region of interest" description="Disordered" evidence="2">
    <location>
        <begin position="92"/>
        <end position="114"/>
    </location>
</feature>
<accession>A0AAE1K310</accession>
<evidence type="ECO:0000256" key="2">
    <source>
        <dbReference type="SAM" id="MobiDB-lite"/>
    </source>
</evidence>
<dbReference type="SMART" id="SM00248">
    <property type="entry name" value="ANK"/>
    <property type="match status" value="2"/>
</dbReference>
<protein>
    <recommendedName>
        <fullName evidence="5">Ankyrin repeat domain-containing protein 40</fullName>
    </recommendedName>
</protein>
<dbReference type="SUPFAM" id="SSF48403">
    <property type="entry name" value="Ankyrin repeat"/>
    <property type="match status" value="1"/>
</dbReference>
<dbReference type="Proteomes" id="UP001286313">
    <property type="component" value="Unassembled WGS sequence"/>
</dbReference>
<dbReference type="PANTHER" id="PTHR24192">
    <property type="entry name" value="ANKYRIN REPEAT DOMAIN 40"/>
    <property type="match status" value="1"/>
</dbReference>
<keyword evidence="4" id="KW-1185">Reference proteome</keyword>
<dbReference type="PROSITE" id="PS50297">
    <property type="entry name" value="ANK_REP_REGION"/>
    <property type="match status" value="1"/>
</dbReference>
<dbReference type="InterPro" id="IPR036770">
    <property type="entry name" value="Ankyrin_rpt-contain_sf"/>
</dbReference>
<dbReference type="Gene3D" id="1.25.40.20">
    <property type="entry name" value="Ankyrin repeat-containing domain"/>
    <property type="match status" value="1"/>
</dbReference>
<dbReference type="InterPro" id="IPR002110">
    <property type="entry name" value="Ankyrin_rpt"/>
</dbReference>
<proteinExistence type="predicted"/>
<reference evidence="3" key="1">
    <citation type="submission" date="2023-10" db="EMBL/GenBank/DDBJ databases">
        <title>Genome assemblies of two species of porcelain crab, Petrolisthes cinctipes and Petrolisthes manimaculis (Anomura: Porcellanidae).</title>
        <authorList>
            <person name="Angst P."/>
        </authorList>
    </citation>
    <scope>NUCLEOTIDE SEQUENCE</scope>
    <source>
        <strain evidence="3">PB745_01</strain>
        <tissue evidence="3">Gill</tissue>
    </source>
</reference>
<dbReference type="Pfam" id="PF12796">
    <property type="entry name" value="Ank_2"/>
    <property type="match status" value="1"/>
</dbReference>
<dbReference type="PANTHER" id="PTHR24192:SF3">
    <property type="entry name" value="ANKYRIN REPEAT DOMAIN 40"/>
    <property type="match status" value="1"/>
</dbReference>
<sequence length="289" mass="32115">MDIQKQNEEKLREACCYGDNEAVLALLSRGISVNSQHEINGWTGLHWACKRGQADTVRLLLGHSADPEVENNLGQQPYQLTNDTNILSLLGLDEPSEGEDGADSSDTLPITPNYIVNPPMEYKVSTSSTTTSSGMHVPNGVPESNGHTKMLGLVNQSTHNSHSTPCSQSSLPANVIHQSSHPLPHPVSTHDNVARHSKELVVKVRMADSEDPDFIEVDIQRSHLNYSHLLTTCCRELALNPQMVERIRKLPNTRLRNDRDTQRLSEYTELEFVMKGHSRPAAKAMELPF</sequence>
<dbReference type="EMBL" id="JAWQEG010004100">
    <property type="protein sequence ID" value="KAK3863017.1"/>
    <property type="molecule type" value="Genomic_DNA"/>
</dbReference>
<evidence type="ECO:0000313" key="3">
    <source>
        <dbReference type="EMBL" id="KAK3863017.1"/>
    </source>
</evidence>